<dbReference type="InterPro" id="IPR010994">
    <property type="entry name" value="RuvA_2-like"/>
</dbReference>
<dbReference type="GO" id="GO:0000400">
    <property type="term" value="F:four-way junction DNA binding"/>
    <property type="evidence" value="ECO:0007669"/>
    <property type="project" value="UniProtKB-UniRule"/>
</dbReference>
<keyword evidence="7" id="KW-0547">Nucleotide-binding</keyword>
<comment type="function">
    <text evidence="6">The RuvA-RuvB-RuvC complex processes Holliday junction (HJ) DNA during genetic recombination and DNA repair, while the RuvA-RuvB complex plays an important role in the rescue of blocked DNA replication forks via replication fork reversal (RFR). RuvA specifically binds to HJ cruciform DNA, conferring on it an open structure. The RuvB hexamer acts as an ATP-dependent pump, pulling dsDNA into and through the RuvAB complex. HJ branch migration allows RuvC to scan DNA until it finds its consensus sequence, where it cleaves and resolves the cruciform DNA.</text>
</comment>
<keyword evidence="7" id="KW-0347">Helicase</keyword>
<dbReference type="Proteomes" id="UP000317648">
    <property type="component" value="Chromosome"/>
</dbReference>
<evidence type="ECO:0000256" key="6">
    <source>
        <dbReference type="HAMAP-Rule" id="MF_00031"/>
    </source>
</evidence>
<organism evidence="7 8">
    <name type="scientific">Lignipirellula cremea</name>
    <dbReference type="NCBI Taxonomy" id="2528010"/>
    <lineage>
        <taxon>Bacteria</taxon>
        <taxon>Pseudomonadati</taxon>
        <taxon>Planctomycetota</taxon>
        <taxon>Planctomycetia</taxon>
        <taxon>Pirellulales</taxon>
        <taxon>Pirellulaceae</taxon>
        <taxon>Lignipirellula</taxon>
    </lineage>
</organism>
<proteinExistence type="inferred from homology"/>
<dbReference type="KEGG" id="lcre:Pla8534_63740"/>
<keyword evidence="4 6" id="KW-0233">DNA recombination</keyword>
<reference evidence="7 8" key="1">
    <citation type="submission" date="2019-02" db="EMBL/GenBank/DDBJ databases">
        <title>Deep-cultivation of Planctomycetes and their phenomic and genomic characterization uncovers novel biology.</title>
        <authorList>
            <person name="Wiegand S."/>
            <person name="Jogler M."/>
            <person name="Boedeker C."/>
            <person name="Pinto D."/>
            <person name="Vollmers J."/>
            <person name="Rivas-Marin E."/>
            <person name="Kohn T."/>
            <person name="Peeters S.H."/>
            <person name="Heuer A."/>
            <person name="Rast P."/>
            <person name="Oberbeckmann S."/>
            <person name="Bunk B."/>
            <person name="Jeske O."/>
            <person name="Meyerdierks A."/>
            <person name="Storesund J.E."/>
            <person name="Kallscheuer N."/>
            <person name="Luecker S."/>
            <person name="Lage O.M."/>
            <person name="Pohl T."/>
            <person name="Merkel B.J."/>
            <person name="Hornburger P."/>
            <person name="Mueller R.-W."/>
            <person name="Bruemmer F."/>
            <person name="Labrenz M."/>
            <person name="Spormann A.M."/>
            <person name="Op den Camp H."/>
            <person name="Overmann J."/>
            <person name="Amann R."/>
            <person name="Jetten M.S.M."/>
            <person name="Mascher T."/>
            <person name="Medema M.H."/>
            <person name="Devos D.P."/>
            <person name="Kaster A.-K."/>
            <person name="Ovreas L."/>
            <person name="Rohde M."/>
            <person name="Galperin M.Y."/>
            <person name="Jogler C."/>
        </authorList>
    </citation>
    <scope>NUCLEOTIDE SEQUENCE [LARGE SCALE GENOMIC DNA]</scope>
    <source>
        <strain evidence="7 8">Pla85_3_4</strain>
    </source>
</reference>
<feature type="region of interest" description="Domain III" evidence="6">
    <location>
        <begin position="161"/>
        <end position="216"/>
    </location>
</feature>
<evidence type="ECO:0000256" key="1">
    <source>
        <dbReference type="ARBA" id="ARBA00022490"/>
    </source>
</evidence>
<evidence type="ECO:0000256" key="4">
    <source>
        <dbReference type="ARBA" id="ARBA00023172"/>
    </source>
</evidence>
<dbReference type="GO" id="GO:0005737">
    <property type="term" value="C:cytoplasm"/>
    <property type="evidence" value="ECO:0007669"/>
    <property type="project" value="UniProtKB-SubCell"/>
</dbReference>
<dbReference type="GO" id="GO:0003678">
    <property type="term" value="F:DNA helicase activity"/>
    <property type="evidence" value="ECO:0007669"/>
    <property type="project" value="InterPro"/>
</dbReference>
<dbReference type="GO" id="GO:0048476">
    <property type="term" value="C:Holliday junction resolvase complex"/>
    <property type="evidence" value="ECO:0007669"/>
    <property type="project" value="UniProtKB-UniRule"/>
</dbReference>
<keyword evidence="1 6" id="KW-0963">Cytoplasm</keyword>
<dbReference type="HAMAP" id="MF_00031">
    <property type="entry name" value="DNA_HJ_migration_RuvA"/>
    <property type="match status" value="1"/>
</dbReference>
<dbReference type="SUPFAM" id="SSF47781">
    <property type="entry name" value="RuvA domain 2-like"/>
    <property type="match status" value="1"/>
</dbReference>
<comment type="similarity">
    <text evidence="6">Belongs to the RuvA family.</text>
</comment>
<comment type="subcellular location">
    <subcellularLocation>
        <location evidence="6">Cytoplasm</location>
    </subcellularLocation>
</comment>
<protein>
    <recommendedName>
        <fullName evidence="6">Holliday junction branch migration complex subunit RuvA</fullName>
    </recommendedName>
</protein>
<keyword evidence="5 6" id="KW-0234">DNA repair</keyword>
<evidence type="ECO:0000256" key="5">
    <source>
        <dbReference type="ARBA" id="ARBA00023204"/>
    </source>
</evidence>
<evidence type="ECO:0000256" key="3">
    <source>
        <dbReference type="ARBA" id="ARBA00023125"/>
    </source>
</evidence>
<dbReference type="Gene3D" id="1.10.150.20">
    <property type="entry name" value="5' to 3' exonuclease, C-terminal subdomain"/>
    <property type="match status" value="1"/>
</dbReference>
<sequence length="216" mass="23656">MRGAFLVITKISAKLLAVTDDQATFEVDAFEYQVLICEYARRQLQLRMGEIVSLHTIQYLEGNPAQGRLTPRLVGFLSSIEREFFELFCSVDGVGVKKALRAMVRPVQEVAALIEAQDAKGLSTLPGIGAATSERVIAKLRRKMPKFALMVATDAGRAAEAPSSVVEDTFQVLLQLGHSESDARKLLDGALAEKKKYKDVESLIQAVYQNTNPNAG</sequence>
<gene>
    <name evidence="6" type="primary">ruvA</name>
    <name evidence="7" type="ORF">Pla8534_63740</name>
</gene>
<dbReference type="InterPro" id="IPR000085">
    <property type="entry name" value="RuvA"/>
</dbReference>
<accession>A0A518E325</accession>
<dbReference type="EMBL" id="CP036433">
    <property type="protein sequence ID" value="QDU98505.1"/>
    <property type="molecule type" value="Genomic_DNA"/>
</dbReference>
<keyword evidence="8" id="KW-1185">Reference proteome</keyword>
<dbReference type="NCBIfam" id="TIGR00084">
    <property type="entry name" value="ruvA"/>
    <property type="match status" value="1"/>
</dbReference>
<dbReference type="GO" id="GO:0006281">
    <property type="term" value="P:DNA repair"/>
    <property type="evidence" value="ECO:0007669"/>
    <property type="project" value="UniProtKB-UniRule"/>
</dbReference>
<comment type="subunit">
    <text evidence="6">Homotetramer. Forms an RuvA(8)-RuvB(12)-Holliday junction (HJ) complex. HJ DNA is sandwiched between 2 RuvA tetramers; dsDNA enters through RuvA and exits via RuvB. An RuvB hexamer assembles on each DNA strand where it exits the tetramer. Each RuvB hexamer is contacted by two RuvA subunits (via domain III) on 2 adjacent RuvB subunits; this complex drives branch migration. In the full resolvosome a probable DNA-RuvA(4)-RuvB(12)-RuvC(2) complex forms which resolves the HJ.</text>
</comment>
<dbReference type="GO" id="GO:0006310">
    <property type="term" value="P:DNA recombination"/>
    <property type="evidence" value="ECO:0007669"/>
    <property type="project" value="UniProtKB-UniRule"/>
</dbReference>
<keyword evidence="7" id="KW-0378">Hydrolase</keyword>
<name>A0A518E325_9BACT</name>
<evidence type="ECO:0000256" key="2">
    <source>
        <dbReference type="ARBA" id="ARBA00022763"/>
    </source>
</evidence>
<keyword evidence="3 6" id="KW-0238">DNA-binding</keyword>
<comment type="domain">
    <text evidence="6">Has three domains with a flexible linker between the domains II and III and assumes an 'L' shape. Domain III is highly mobile and contacts RuvB.</text>
</comment>
<keyword evidence="7" id="KW-0067">ATP-binding</keyword>
<keyword evidence="2 6" id="KW-0227">DNA damage</keyword>
<evidence type="ECO:0000313" key="7">
    <source>
        <dbReference type="EMBL" id="QDU98505.1"/>
    </source>
</evidence>
<dbReference type="AlphaFoldDB" id="A0A518E325"/>
<dbReference type="Pfam" id="PF14520">
    <property type="entry name" value="HHH_5"/>
    <property type="match status" value="1"/>
</dbReference>
<evidence type="ECO:0000313" key="8">
    <source>
        <dbReference type="Proteomes" id="UP000317648"/>
    </source>
</evidence>
<comment type="caution">
    <text evidence="6">Lacks conserved residue(s) required for the propagation of feature annotation.</text>
</comment>